<organism evidence="4">
    <name type="scientific">uncultured marine group II/III euryarchaeote AD1000_88_D12</name>
    <dbReference type="NCBI Taxonomy" id="1457821"/>
    <lineage>
        <taxon>Archaea</taxon>
        <taxon>Methanobacteriati</taxon>
        <taxon>Methanobacteriota</taxon>
        <taxon>environmental samples</taxon>
    </lineage>
</organism>
<proteinExistence type="inferred from homology"/>
<protein>
    <recommendedName>
        <fullName evidence="2">Methyltransferase-like protein 5</fullName>
    </recommendedName>
</protein>
<accession>A0A075FYN4</accession>
<comment type="similarity">
    <text evidence="1">Belongs to the methyltransferase superfamily. PrmA family.</text>
</comment>
<dbReference type="InterPro" id="IPR029063">
    <property type="entry name" value="SAM-dependent_MTases_sf"/>
</dbReference>
<evidence type="ECO:0000256" key="2">
    <source>
        <dbReference type="ARBA" id="ARBA00041374"/>
    </source>
</evidence>
<dbReference type="AlphaFoldDB" id="A0A075FYN4"/>
<dbReference type="InterPro" id="IPR007848">
    <property type="entry name" value="Small_mtfrase_dom"/>
</dbReference>
<reference evidence="4" key="1">
    <citation type="journal article" date="2014" name="Genome Biol. Evol.">
        <title>Pangenome evidence for extensive interdomain horizontal transfer affecting lineage core and shell genes in uncultured planktonic thaumarchaeota and euryarchaeota.</title>
        <authorList>
            <person name="Deschamps P."/>
            <person name="Zivanovic Y."/>
            <person name="Moreira D."/>
            <person name="Rodriguez-Valera F."/>
            <person name="Lopez-Garcia P."/>
        </authorList>
    </citation>
    <scope>NUCLEOTIDE SEQUENCE</scope>
</reference>
<sequence>MRQRRLAMLLSSLPGHPCSDVGLEQYSTSGDLAAAWLAQIAAFGDLDADSVVADLGAGNGILGIGAALMGAGQVILVECDEAACAVAFEAVEQTGVGDIAEVMCKVVNENLDIAGVDLVISNPPWGSQTPKSDRPFLEAMLRSGANSHLMHSAQATHIEPLFEAAGWTVERYWEADFALPAAYAHHSSRQGKTRVAFWRLIPPE</sequence>
<evidence type="ECO:0000313" key="4">
    <source>
        <dbReference type="EMBL" id="AIE96900.1"/>
    </source>
</evidence>
<dbReference type="GO" id="GO:0032259">
    <property type="term" value="P:methylation"/>
    <property type="evidence" value="ECO:0007669"/>
    <property type="project" value="UniProtKB-KW"/>
</dbReference>
<dbReference type="Pfam" id="PF05175">
    <property type="entry name" value="MTS"/>
    <property type="match status" value="1"/>
</dbReference>
<dbReference type="SUPFAM" id="SSF53335">
    <property type="entry name" value="S-adenosyl-L-methionine-dependent methyltransferases"/>
    <property type="match status" value="1"/>
</dbReference>
<dbReference type="CDD" id="cd02440">
    <property type="entry name" value="AdoMet_MTases"/>
    <property type="match status" value="1"/>
</dbReference>
<feature type="domain" description="Methyltransferase small" evidence="3">
    <location>
        <begin position="48"/>
        <end position="144"/>
    </location>
</feature>
<dbReference type="Gene3D" id="3.40.50.150">
    <property type="entry name" value="Vaccinia Virus protein VP39"/>
    <property type="match status" value="1"/>
</dbReference>
<dbReference type="PROSITE" id="PS00092">
    <property type="entry name" value="N6_MTASE"/>
    <property type="match status" value="1"/>
</dbReference>
<dbReference type="PANTHER" id="PTHR23290">
    <property type="entry name" value="RRNA N6-ADENOSINE-METHYLTRANSFERASE METTL5"/>
    <property type="match status" value="1"/>
</dbReference>
<dbReference type="PANTHER" id="PTHR23290:SF0">
    <property type="entry name" value="RRNA N6-ADENOSINE-METHYLTRANSFERASE METTL5"/>
    <property type="match status" value="1"/>
</dbReference>
<dbReference type="EMBL" id="KF900492">
    <property type="protein sequence ID" value="AIE96900.1"/>
    <property type="molecule type" value="Genomic_DNA"/>
</dbReference>
<dbReference type="GO" id="GO:0008757">
    <property type="term" value="F:S-adenosylmethionine-dependent methyltransferase activity"/>
    <property type="evidence" value="ECO:0007669"/>
    <property type="project" value="UniProtKB-ARBA"/>
</dbReference>
<dbReference type="InterPro" id="IPR051720">
    <property type="entry name" value="rRNA_MeTrfase/Polyamine_Synth"/>
</dbReference>
<dbReference type="InterPro" id="IPR002052">
    <property type="entry name" value="DNA_methylase_N6_adenine_CS"/>
</dbReference>
<evidence type="ECO:0000259" key="3">
    <source>
        <dbReference type="Pfam" id="PF05175"/>
    </source>
</evidence>
<keyword evidence="4" id="KW-0808">Transferase</keyword>
<name>A0A075FYN4_9EURY</name>
<keyword evidence="4" id="KW-0489">Methyltransferase</keyword>
<evidence type="ECO:0000256" key="1">
    <source>
        <dbReference type="ARBA" id="ARBA00009741"/>
    </source>
</evidence>
<dbReference type="GO" id="GO:0003676">
    <property type="term" value="F:nucleic acid binding"/>
    <property type="evidence" value="ECO:0007669"/>
    <property type="project" value="InterPro"/>
</dbReference>